<evidence type="ECO:0000313" key="3">
    <source>
        <dbReference type="Proteomes" id="UP000014071"/>
    </source>
</evidence>
<organism evidence="2 3">
    <name type="scientific">Pseudozyma hubeiensis (strain SY62)</name>
    <name type="common">Yeast</name>
    <dbReference type="NCBI Taxonomy" id="1305764"/>
    <lineage>
        <taxon>Eukaryota</taxon>
        <taxon>Fungi</taxon>
        <taxon>Dikarya</taxon>
        <taxon>Basidiomycota</taxon>
        <taxon>Ustilaginomycotina</taxon>
        <taxon>Ustilaginomycetes</taxon>
        <taxon>Ustilaginales</taxon>
        <taxon>Ustilaginaceae</taxon>
        <taxon>Pseudozyma</taxon>
    </lineage>
</organism>
<proteinExistence type="predicted"/>
<dbReference type="RefSeq" id="XP_012193002.1">
    <property type="nucleotide sequence ID" value="XM_012337612.1"/>
</dbReference>
<name>R9PMT8_PSEHS</name>
<dbReference type="Proteomes" id="UP000014071">
    <property type="component" value="Unassembled WGS sequence"/>
</dbReference>
<accession>R9PMT8</accession>
<sequence length="368" mass="40395">MAKRTLLVIGDDGQANTDDESSKRAFSDTIVEERSQNQKLGCRARNFNRPENRGLFHSDTRQTHLSLIIAATPLESLKQPRLVKIVQRVYDPPTAHKAYRFVSSLRRRGEEELAGKAKDLIEHFEGAADQAGRGAKPEVESIVRNPGVGPGSPKTVTFYQNPEQVRNIQHSEVLRGAGSGSHGDEVPIYREPRVKILSPSYPEPRPPSFTEFSPVWQDHQRALERDQRMIENLNSDVYRGHARISENSNHIKNLKLANQDLEAQLKAANQRQRGRKMLMYTALGTSAVTAGTGAVYQAMSSKKNQEQDGAIDGLQQEVARLRALNAQRMPTSINGPDVAGQGVPALNGQTFQPTVPAGQAAGGSAGLV</sequence>
<protein>
    <submittedName>
        <fullName evidence="2">Uncharacterized protein</fullName>
    </submittedName>
</protein>
<evidence type="ECO:0000313" key="2">
    <source>
        <dbReference type="EMBL" id="GAC99415.1"/>
    </source>
</evidence>
<dbReference type="AlphaFoldDB" id="R9PMT8"/>
<feature type="coiled-coil region" evidence="1">
    <location>
        <begin position="244"/>
        <end position="271"/>
    </location>
</feature>
<keyword evidence="3" id="KW-1185">Reference proteome</keyword>
<dbReference type="OrthoDB" id="10310228at2759"/>
<reference evidence="3" key="1">
    <citation type="journal article" date="2013" name="Genome Announc.">
        <title>Draft genome sequence of the basidiomycetous yeast-like fungus Pseudozyma hubeiensis SY62, which produces an abundant amount of the biosurfactant mannosylerythritol lipids.</title>
        <authorList>
            <person name="Konishi M."/>
            <person name="Hatada Y."/>
            <person name="Horiuchi J."/>
        </authorList>
    </citation>
    <scope>NUCLEOTIDE SEQUENCE [LARGE SCALE GENOMIC DNA]</scope>
    <source>
        <strain evidence="3">SY62</strain>
    </source>
</reference>
<evidence type="ECO:0000256" key="1">
    <source>
        <dbReference type="SAM" id="Coils"/>
    </source>
</evidence>
<dbReference type="HOGENOM" id="CLU_752540_0_0_1"/>
<dbReference type="eggNOG" id="ENOG502RE89">
    <property type="taxonomic scope" value="Eukaryota"/>
</dbReference>
<dbReference type="EMBL" id="DF238831">
    <property type="protein sequence ID" value="GAC99415.1"/>
    <property type="molecule type" value="Genomic_DNA"/>
</dbReference>
<gene>
    <name evidence="2" type="ORF">PHSY_007016</name>
</gene>
<keyword evidence="1" id="KW-0175">Coiled coil</keyword>
<dbReference type="GeneID" id="24112281"/>